<name>A0ABN7RG38_OIKDI</name>
<reference evidence="2 3" key="1">
    <citation type="submission" date="2021-04" db="EMBL/GenBank/DDBJ databases">
        <authorList>
            <person name="Bliznina A."/>
        </authorList>
    </citation>
    <scope>NUCLEOTIDE SEQUENCE [LARGE SCALE GENOMIC DNA]</scope>
</reference>
<accession>A0ABN7RG38</accession>
<dbReference type="EMBL" id="OU015568">
    <property type="protein sequence ID" value="CAG5076483.1"/>
    <property type="molecule type" value="Genomic_DNA"/>
</dbReference>
<sequence>MKLKLETIKSAIEKLQNSNLSTVNELRKEIASLDERIRKRKAEKSEELETAQKELVTKTMILQKRNENIQEQNRRKIDEQKQLQKKFLEDKEEILAKINSLNQKARNRAKEPVFKI</sequence>
<dbReference type="Proteomes" id="UP001158576">
    <property type="component" value="Chromosome PAR"/>
</dbReference>
<feature type="coiled-coil region" evidence="1">
    <location>
        <begin position="23"/>
        <end position="108"/>
    </location>
</feature>
<gene>
    <name evidence="2" type="ORF">OKIOD_LOCUS29</name>
</gene>
<evidence type="ECO:0000256" key="1">
    <source>
        <dbReference type="SAM" id="Coils"/>
    </source>
</evidence>
<protein>
    <submittedName>
        <fullName evidence="2">Oidioi.mRNA.OKI2018_I69.PAR.g8471.t1.cds</fullName>
    </submittedName>
</protein>
<evidence type="ECO:0000313" key="3">
    <source>
        <dbReference type="Proteomes" id="UP001158576"/>
    </source>
</evidence>
<organism evidence="2 3">
    <name type="scientific">Oikopleura dioica</name>
    <name type="common">Tunicate</name>
    <dbReference type="NCBI Taxonomy" id="34765"/>
    <lineage>
        <taxon>Eukaryota</taxon>
        <taxon>Metazoa</taxon>
        <taxon>Chordata</taxon>
        <taxon>Tunicata</taxon>
        <taxon>Appendicularia</taxon>
        <taxon>Copelata</taxon>
        <taxon>Oikopleuridae</taxon>
        <taxon>Oikopleura</taxon>
    </lineage>
</organism>
<evidence type="ECO:0000313" key="2">
    <source>
        <dbReference type="EMBL" id="CAG5076483.1"/>
    </source>
</evidence>
<keyword evidence="1" id="KW-0175">Coiled coil</keyword>
<keyword evidence="3" id="KW-1185">Reference proteome</keyword>
<proteinExistence type="predicted"/>